<feature type="transmembrane region" description="Helical" evidence="10">
    <location>
        <begin position="115"/>
        <end position="136"/>
    </location>
</feature>
<dbReference type="STRING" id="1802207.A3D44_04315"/>
<organism evidence="11 12">
    <name type="scientific">Candidatus Staskawiczbacteria bacterium RIFCSPHIGHO2_02_FULL_42_22</name>
    <dbReference type="NCBI Taxonomy" id="1802207"/>
    <lineage>
        <taxon>Bacteria</taxon>
        <taxon>Candidatus Staskawicziibacteriota</taxon>
    </lineage>
</organism>
<evidence type="ECO:0000256" key="2">
    <source>
        <dbReference type="ARBA" id="ARBA00009165"/>
    </source>
</evidence>
<accession>A0A1G2I5P7</accession>
<comment type="subcellular location">
    <subcellularLocation>
        <location evidence="1">Cell membrane</location>
        <topology evidence="1">Multi-pass membrane protein</topology>
    </subcellularLocation>
</comment>
<keyword evidence="4" id="KW-1003">Cell membrane</keyword>
<evidence type="ECO:0000256" key="1">
    <source>
        <dbReference type="ARBA" id="ARBA00004651"/>
    </source>
</evidence>
<keyword evidence="5" id="KW-0645">Protease</keyword>
<protein>
    <recommendedName>
        <fullName evidence="3">Protease PrsW</fullName>
    </recommendedName>
</protein>
<comment type="caution">
    <text evidence="11">The sequence shown here is derived from an EMBL/GenBank/DDBJ whole genome shotgun (WGS) entry which is preliminary data.</text>
</comment>
<proteinExistence type="inferred from homology"/>
<dbReference type="GO" id="GO:0006508">
    <property type="term" value="P:proteolysis"/>
    <property type="evidence" value="ECO:0007669"/>
    <property type="project" value="UniProtKB-KW"/>
</dbReference>
<sequence>MQYYLIPIYILFGVLPSLVWLFYYLKKDLHPEPKKMILKVFLLGGLITIPVYVLEVTMLGIIGQSQHLSFFALHPLLLKILEWFFAIALMEELAKYVVVRISVFNGPALDEPLDIMLYMVVAALGFAAVENILYLFAPTGGLSLAAILQTTLLAAFIRFIGATLLHTLCSATIGYFWALSSLRNKNKVLLTVMGICLAVFLHGLYNFSITTLAIPYSIIIPASILVALVVFMLYDFNEIKKVKSICKL</sequence>
<dbReference type="InterPro" id="IPR023596">
    <property type="entry name" value="Peptidase_PrsW_arch/bac"/>
</dbReference>
<keyword evidence="9 10" id="KW-0472">Membrane</keyword>
<evidence type="ECO:0000256" key="5">
    <source>
        <dbReference type="ARBA" id="ARBA00022670"/>
    </source>
</evidence>
<keyword evidence="6 10" id="KW-0812">Transmembrane</keyword>
<dbReference type="GO" id="GO:0008233">
    <property type="term" value="F:peptidase activity"/>
    <property type="evidence" value="ECO:0007669"/>
    <property type="project" value="UniProtKB-KW"/>
</dbReference>
<evidence type="ECO:0000313" key="11">
    <source>
        <dbReference type="EMBL" id="OGZ69740.1"/>
    </source>
</evidence>
<dbReference type="Proteomes" id="UP000178820">
    <property type="component" value="Unassembled WGS sequence"/>
</dbReference>
<keyword evidence="8 10" id="KW-1133">Transmembrane helix</keyword>
<feature type="transmembrane region" description="Helical" evidence="10">
    <location>
        <begin position="37"/>
        <end position="63"/>
    </location>
</feature>
<dbReference type="InterPro" id="IPR026898">
    <property type="entry name" value="PrsW"/>
</dbReference>
<name>A0A1G2I5P7_9BACT</name>
<gene>
    <name evidence="11" type="ORF">A3D44_04315</name>
</gene>
<evidence type="ECO:0000256" key="3">
    <source>
        <dbReference type="ARBA" id="ARBA00018997"/>
    </source>
</evidence>
<feature type="transmembrane region" description="Helical" evidence="10">
    <location>
        <begin position="213"/>
        <end position="234"/>
    </location>
</feature>
<reference evidence="11 12" key="1">
    <citation type="journal article" date="2016" name="Nat. Commun.">
        <title>Thousands of microbial genomes shed light on interconnected biogeochemical processes in an aquifer system.</title>
        <authorList>
            <person name="Anantharaman K."/>
            <person name="Brown C.T."/>
            <person name="Hug L.A."/>
            <person name="Sharon I."/>
            <person name="Castelle C.J."/>
            <person name="Probst A.J."/>
            <person name="Thomas B.C."/>
            <person name="Singh A."/>
            <person name="Wilkins M.J."/>
            <person name="Karaoz U."/>
            <person name="Brodie E.L."/>
            <person name="Williams K.H."/>
            <person name="Hubbard S.S."/>
            <person name="Banfield J.F."/>
        </authorList>
    </citation>
    <scope>NUCLEOTIDE SEQUENCE [LARGE SCALE GENOMIC DNA]</scope>
</reference>
<evidence type="ECO:0000256" key="6">
    <source>
        <dbReference type="ARBA" id="ARBA00022692"/>
    </source>
</evidence>
<dbReference type="PANTHER" id="PTHR36844:SF1">
    <property type="entry name" value="PROTEASE PRSW"/>
    <property type="match status" value="1"/>
</dbReference>
<evidence type="ECO:0000256" key="10">
    <source>
        <dbReference type="SAM" id="Phobius"/>
    </source>
</evidence>
<dbReference type="GO" id="GO:0005886">
    <property type="term" value="C:plasma membrane"/>
    <property type="evidence" value="ECO:0007669"/>
    <property type="project" value="UniProtKB-SubCell"/>
</dbReference>
<evidence type="ECO:0000256" key="4">
    <source>
        <dbReference type="ARBA" id="ARBA00022475"/>
    </source>
</evidence>
<feature type="transmembrane region" description="Helical" evidence="10">
    <location>
        <begin position="156"/>
        <end position="176"/>
    </location>
</feature>
<dbReference type="AlphaFoldDB" id="A0A1G2I5P7"/>
<feature type="transmembrane region" description="Helical" evidence="10">
    <location>
        <begin position="188"/>
        <end position="207"/>
    </location>
</feature>
<dbReference type="PANTHER" id="PTHR36844">
    <property type="entry name" value="PROTEASE PRSW"/>
    <property type="match status" value="1"/>
</dbReference>
<dbReference type="PIRSF" id="PIRSF016933">
    <property type="entry name" value="PrsW"/>
    <property type="match status" value="1"/>
</dbReference>
<keyword evidence="7" id="KW-0378">Hydrolase</keyword>
<feature type="transmembrane region" description="Helical" evidence="10">
    <location>
        <begin position="6"/>
        <end position="25"/>
    </location>
</feature>
<comment type="similarity">
    <text evidence="2">Belongs to the protease PrsW family.</text>
</comment>
<evidence type="ECO:0000256" key="7">
    <source>
        <dbReference type="ARBA" id="ARBA00022801"/>
    </source>
</evidence>
<evidence type="ECO:0000313" key="12">
    <source>
        <dbReference type="Proteomes" id="UP000178820"/>
    </source>
</evidence>
<evidence type="ECO:0000256" key="8">
    <source>
        <dbReference type="ARBA" id="ARBA00022989"/>
    </source>
</evidence>
<evidence type="ECO:0000256" key="9">
    <source>
        <dbReference type="ARBA" id="ARBA00023136"/>
    </source>
</evidence>
<dbReference type="EMBL" id="MHOT01000004">
    <property type="protein sequence ID" value="OGZ69740.1"/>
    <property type="molecule type" value="Genomic_DNA"/>
</dbReference>
<dbReference type="Pfam" id="PF13367">
    <property type="entry name" value="PrsW-protease"/>
    <property type="match status" value="1"/>
</dbReference>